<evidence type="ECO:0000256" key="4">
    <source>
        <dbReference type="ARBA" id="ARBA00038388"/>
    </source>
</evidence>
<keyword evidence="1" id="KW-0813">Transport</keyword>
<name>A0A1S1MVQ3_9GAMM</name>
<dbReference type="GO" id="GO:0016887">
    <property type="term" value="F:ATP hydrolysis activity"/>
    <property type="evidence" value="ECO:0007669"/>
    <property type="project" value="InterPro"/>
</dbReference>
<dbReference type="SUPFAM" id="SSF52540">
    <property type="entry name" value="P-loop containing nucleoside triphosphate hydrolases"/>
    <property type="match status" value="1"/>
</dbReference>
<evidence type="ECO:0000313" key="6">
    <source>
        <dbReference type="EMBL" id="OHU92860.1"/>
    </source>
</evidence>
<comment type="similarity">
    <text evidence="4">Belongs to the ABC transporter superfamily. Macrolide exporter (TC 3.A.1.122) family.</text>
</comment>
<dbReference type="Gene3D" id="3.40.50.300">
    <property type="entry name" value="P-loop containing nucleotide triphosphate hydrolases"/>
    <property type="match status" value="1"/>
</dbReference>
<dbReference type="InterPro" id="IPR015854">
    <property type="entry name" value="ABC_transpr_LolD-like"/>
</dbReference>
<evidence type="ECO:0000313" key="7">
    <source>
        <dbReference type="Proteomes" id="UP000179786"/>
    </source>
</evidence>
<dbReference type="GO" id="GO:0022857">
    <property type="term" value="F:transmembrane transporter activity"/>
    <property type="evidence" value="ECO:0007669"/>
    <property type="project" value="TreeGrafter"/>
</dbReference>
<dbReference type="GO" id="GO:0005524">
    <property type="term" value="F:ATP binding"/>
    <property type="evidence" value="ECO:0007669"/>
    <property type="project" value="UniProtKB-KW"/>
</dbReference>
<dbReference type="SMART" id="SM00382">
    <property type="entry name" value="AAA"/>
    <property type="match status" value="1"/>
</dbReference>
<keyword evidence="2" id="KW-0547">Nucleotide-binding</keyword>
<dbReference type="InterPro" id="IPR003593">
    <property type="entry name" value="AAA+_ATPase"/>
</dbReference>
<gene>
    <name evidence="6" type="ORF">BET10_04030</name>
</gene>
<accession>A0A1S1MVQ3</accession>
<dbReference type="GO" id="GO:0005886">
    <property type="term" value="C:plasma membrane"/>
    <property type="evidence" value="ECO:0007669"/>
    <property type="project" value="TreeGrafter"/>
</dbReference>
<sequence length="230" mass="25297">MIKVNALSKYYDVGSIRTQVFKSLSFCVNEGEFVSIVGPSGAGKTTLLNTIGLLERFQSGSLALAGHDVSKLSDTKLSAMRNRYLGFIFQDFNLLPELDVLSNVMLPLEIAGVKTQDAKDRALYQLQRMGLQGRVHHKPYLLSGGQQQRVAIARALVCEPKMILADEPTGNLNSQMAFEIMQLLQEINRQGTTILMVTHDENLSNLASRKISLSDGKIVEVQPQELASCG</sequence>
<dbReference type="OrthoDB" id="9801477at2"/>
<dbReference type="PANTHER" id="PTHR24220:SF86">
    <property type="entry name" value="ABC TRANSPORTER ABCH.1"/>
    <property type="match status" value="1"/>
</dbReference>
<feature type="domain" description="ABC transporter" evidence="5">
    <location>
        <begin position="2"/>
        <end position="229"/>
    </location>
</feature>
<dbReference type="Pfam" id="PF00005">
    <property type="entry name" value="ABC_tran"/>
    <property type="match status" value="1"/>
</dbReference>
<dbReference type="InterPro" id="IPR017911">
    <property type="entry name" value="MacB-like_ATP-bd"/>
</dbReference>
<dbReference type="AlphaFoldDB" id="A0A1S1MVQ3"/>
<dbReference type="InterPro" id="IPR003439">
    <property type="entry name" value="ABC_transporter-like_ATP-bd"/>
</dbReference>
<dbReference type="STRING" id="1859457.BET10_04030"/>
<proteinExistence type="inferred from homology"/>
<dbReference type="EMBL" id="MKJU01000006">
    <property type="protein sequence ID" value="OHU92860.1"/>
    <property type="molecule type" value="Genomic_DNA"/>
</dbReference>
<protein>
    <submittedName>
        <fullName evidence="6">Macrolide ABC transporter ATP-binding protein</fullName>
    </submittedName>
</protein>
<dbReference type="FunFam" id="3.40.50.300:FF:000032">
    <property type="entry name" value="Export ABC transporter ATP-binding protein"/>
    <property type="match status" value="1"/>
</dbReference>
<evidence type="ECO:0000259" key="5">
    <source>
        <dbReference type="PROSITE" id="PS50893"/>
    </source>
</evidence>
<comment type="caution">
    <text evidence="6">The sequence shown here is derived from an EMBL/GenBank/DDBJ whole genome shotgun (WGS) entry which is preliminary data.</text>
</comment>
<evidence type="ECO:0000256" key="2">
    <source>
        <dbReference type="ARBA" id="ARBA00022741"/>
    </source>
</evidence>
<dbReference type="InterPro" id="IPR027417">
    <property type="entry name" value="P-loop_NTPase"/>
</dbReference>
<dbReference type="GO" id="GO:1902495">
    <property type="term" value="C:transmembrane transporter complex"/>
    <property type="evidence" value="ECO:0007669"/>
    <property type="project" value="UniProtKB-ARBA"/>
</dbReference>
<dbReference type="Proteomes" id="UP000179786">
    <property type="component" value="Unassembled WGS sequence"/>
</dbReference>
<reference evidence="6 7" key="1">
    <citation type="submission" date="2016-09" db="EMBL/GenBank/DDBJ databases">
        <title>Pseudoalteromonas amylolytica sp. nov., isolated from the surface seawater.</title>
        <authorList>
            <person name="Wu Y.-H."/>
            <person name="Cheng H."/>
            <person name="Jin X.-B."/>
            <person name="Wang C.-S."/>
            <person name="Xu X.-W."/>
        </authorList>
    </citation>
    <scope>NUCLEOTIDE SEQUENCE [LARGE SCALE GENOMIC DNA]</scope>
    <source>
        <strain evidence="6 7">JW1</strain>
    </source>
</reference>
<keyword evidence="7" id="KW-1185">Reference proteome</keyword>
<dbReference type="PANTHER" id="PTHR24220">
    <property type="entry name" value="IMPORT ATP-BINDING PROTEIN"/>
    <property type="match status" value="1"/>
</dbReference>
<dbReference type="PROSITE" id="PS00211">
    <property type="entry name" value="ABC_TRANSPORTER_1"/>
    <property type="match status" value="1"/>
</dbReference>
<evidence type="ECO:0000256" key="3">
    <source>
        <dbReference type="ARBA" id="ARBA00022840"/>
    </source>
</evidence>
<evidence type="ECO:0000256" key="1">
    <source>
        <dbReference type="ARBA" id="ARBA00022448"/>
    </source>
</evidence>
<organism evidence="6 7">
    <name type="scientific">Pseudoalteromonas amylolytica</name>
    <dbReference type="NCBI Taxonomy" id="1859457"/>
    <lineage>
        <taxon>Bacteria</taxon>
        <taxon>Pseudomonadati</taxon>
        <taxon>Pseudomonadota</taxon>
        <taxon>Gammaproteobacteria</taxon>
        <taxon>Alteromonadales</taxon>
        <taxon>Pseudoalteromonadaceae</taxon>
        <taxon>Pseudoalteromonas</taxon>
    </lineage>
</organism>
<dbReference type="PROSITE" id="PS50893">
    <property type="entry name" value="ABC_TRANSPORTER_2"/>
    <property type="match status" value="1"/>
</dbReference>
<keyword evidence="3 6" id="KW-0067">ATP-binding</keyword>
<dbReference type="CDD" id="cd03255">
    <property type="entry name" value="ABC_MJ0796_LolCDE_FtsE"/>
    <property type="match status" value="1"/>
</dbReference>
<dbReference type="InterPro" id="IPR017871">
    <property type="entry name" value="ABC_transporter-like_CS"/>
</dbReference>